<dbReference type="CDD" id="cd11062">
    <property type="entry name" value="CYP58-like"/>
    <property type="match status" value="1"/>
</dbReference>
<keyword evidence="7 13" id="KW-0479">Metal-binding</keyword>
<dbReference type="InterPro" id="IPR036396">
    <property type="entry name" value="Cyt_P450_sf"/>
</dbReference>
<evidence type="ECO:0000256" key="6">
    <source>
        <dbReference type="ARBA" id="ARBA00022692"/>
    </source>
</evidence>
<evidence type="ECO:0000256" key="11">
    <source>
        <dbReference type="ARBA" id="ARBA00023033"/>
    </source>
</evidence>
<dbReference type="Pfam" id="PF00067">
    <property type="entry name" value="p450"/>
    <property type="match status" value="1"/>
</dbReference>
<keyword evidence="16" id="KW-1185">Reference proteome</keyword>
<comment type="caution">
    <text evidence="15">The sequence shown here is derived from an EMBL/GenBank/DDBJ whole genome shotgun (WGS) entry which is preliminary data.</text>
</comment>
<feature type="binding site" description="axial binding residue" evidence="13">
    <location>
        <position position="439"/>
    </location>
    <ligand>
        <name>heme</name>
        <dbReference type="ChEBI" id="CHEBI:30413"/>
    </ligand>
    <ligandPart>
        <name>Fe</name>
        <dbReference type="ChEBI" id="CHEBI:18248"/>
    </ligandPart>
</feature>
<dbReference type="Gene3D" id="1.10.630.10">
    <property type="entry name" value="Cytochrome P450"/>
    <property type="match status" value="1"/>
</dbReference>
<organism evidence="15 16">
    <name type="scientific">Lentinula aciculospora</name>
    <dbReference type="NCBI Taxonomy" id="153920"/>
    <lineage>
        <taxon>Eukaryota</taxon>
        <taxon>Fungi</taxon>
        <taxon>Dikarya</taxon>
        <taxon>Basidiomycota</taxon>
        <taxon>Agaricomycotina</taxon>
        <taxon>Agaricomycetes</taxon>
        <taxon>Agaricomycetidae</taxon>
        <taxon>Agaricales</taxon>
        <taxon>Marasmiineae</taxon>
        <taxon>Omphalotaceae</taxon>
        <taxon>Lentinula</taxon>
    </lineage>
</organism>
<dbReference type="PANTHER" id="PTHR24305">
    <property type="entry name" value="CYTOCHROME P450"/>
    <property type="match status" value="1"/>
</dbReference>
<dbReference type="GO" id="GO:0020037">
    <property type="term" value="F:heme binding"/>
    <property type="evidence" value="ECO:0007669"/>
    <property type="project" value="InterPro"/>
</dbReference>
<dbReference type="EMBL" id="JAOTPV010000014">
    <property type="protein sequence ID" value="KAJ4475676.1"/>
    <property type="molecule type" value="Genomic_DNA"/>
</dbReference>
<dbReference type="GO" id="GO:0005506">
    <property type="term" value="F:iron ion binding"/>
    <property type="evidence" value="ECO:0007669"/>
    <property type="project" value="InterPro"/>
</dbReference>
<evidence type="ECO:0000256" key="12">
    <source>
        <dbReference type="ARBA" id="ARBA00023136"/>
    </source>
</evidence>
<dbReference type="InterPro" id="IPR050121">
    <property type="entry name" value="Cytochrome_P450_monoxygenase"/>
</dbReference>
<evidence type="ECO:0000256" key="4">
    <source>
        <dbReference type="ARBA" id="ARBA00010617"/>
    </source>
</evidence>
<dbReference type="OrthoDB" id="1470350at2759"/>
<keyword evidence="11 14" id="KW-0503">Monooxygenase</keyword>
<evidence type="ECO:0000256" key="5">
    <source>
        <dbReference type="ARBA" id="ARBA00022617"/>
    </source>
</evidence>
<dbReference type="InterPro" id="IPR002401">
    <property type="entry name" value="Cyt_P450_E_grp-I"/>
</dbReference>
<keyword evidence="12" id="KW-0472">Membrane</keyword>
<keyword evidence="6" id="KW-0812">Transmembrane</keyword>
<dbReference type="Proteomes" id="UP001150266">
    <property type="component" value="Unassembled WGS sequence"/>
</dbReference>
<comment type="subcellular location">
    <subcellularLocation>
        <location evidence="2">Membrane</location>
    </subcellularLocation>
</comment>
<evidence type="ECO:0000256" key="3">
    <source>
        <dbReference type="ARBA" id="ARBA00004721"/>
    </source>
</evidence>
<comment type="pathway">
    <text evidence="3">Secondary metabolite biosynthesis; terpenoid biosynthesis.</text>
</comment>
<comment type="similarity">
    <text evidence="4 14">Belongs to the cytochrome P450 family.</text>
</comment>
<reference evidence="15" key="1">
    <citation type="submission" date="2022-08" db="EMBL/GenBank/DDBJ databases">
        <title>A Global Phylogenomic Analysis of the Shiitake Genus Lentinula.</title>
        <authorList>
            <consortium name="DOE Joint Genome Institute"/>
            <person name="Sierra-Patev S."/>
            <person name="Min B."/>
            <person name="Naranjo-Ortiz M."/>
            <person name="Looney B."/>
            <person name="Konkel Z."/>
            <person name="Slot J.C."/>
            <person name="Sakamoto Y."/>
            <person name="Steenwyk J.L."/>
            <person name="Rokas A."/>
            <person name="Carro J."/>
            <person name="Camarero S."/>
            <person name="Ferreira P."/>
            <person name="Molpeceres G."/>
            <person name="Ruiz-Duenas F.J."/>
            <person name="Serrano A."/>
            <person name="Henrissat B."/>
            <person name="Drula E."/>
            <person name="Hughes K.W."/>
            <person name="Mata J.L."/>
            <person name="Ishikawa N.K."/>
            <person name="Vargas-Isla R."/>
            <person name="Ushijima S."/>
            <person name="Smith C.A."/>
            <person name="Ahrendt S."/>
            <person name="Andreopoulos W."/>
            <person name="He G."/>
            <person name="Labutti K."/>
            <person name="Lipzen A."/>
            <person name="Ng V."/>
            <person name="Riley R."/>
            <person name="Sandor L."/>
            <person name="Barry K."/>
            <person name="Martinez A.T."/>
            <person name="Xiao Y."/>
            <person name="Gibbons J.G."/>
            <person name="Terashima K."/>
            <person name="Grigoriev I.V."/>
            <person name="Hibbett D.S."/>
        </authorList>
    </citation>
    <scope>NUCLEOTIDE SEQUENCE</scope>
    <source>
        <strain evidence="15">JLM2183</strain>
    </source>
</reference>
<protein>
    <submittedName>
        <fullName evidence="15">Cytochrome P450</fullName>
    </submittedName>
</protein>
<sequence length="501" mass="57697">MFFRLLACLAIFYIAAKVLYRRYFHPLRKYPGPVFAALTSWYEAYYNIIKRGNLVVELERLHNLYGPVIRIGPNTLHFNYRRAYQDIYTNGSTLVKDQEFYHSAVSHAPQGSVGLCDRQESKSRRTILGPLFSRRAILDLEYTIQEKINILMTLLENHHNSPTTSVQMSAAYRSLTIDIITSYCFAESTNSLASGFGNYEQKSIQENLNRLWIQRHFPFLISFVSIAPQKLIIWLFPDFNSFVEMSAQYERQIDYLTNNPEDFSKVENETIYHHLLHPKVRERPSKTALIQEAITLVGAGSDTVGNACTVGTFYALKNPAIYQKLVEELCEAWPDKDRPLSYTTLEKLPYLTAFIKETLRFSIGVIHPLPRVVGPATPEVGGLKLPPGTIVEMSTLFLHMNPDVFPDPTTFNPDRWLDENSTNEMMQDLAPFSKGPRMCLGINLAWCELYLILGNVFRKLNMSLPDSNKDMIADYCHWDHVDYFSTQWQGDYEVFVQKITE</sequence>
<evidence type="ECO:0000313" key="16">
    <source>
        <dbReference type="Proteomes" id="UP001150266"/>
    </source>
</evidence>
<evidence type="ECO:0000256" key="14">
    <source>
        <dbReference type="RuleBase" id="RU000461"/>
    </source>
</evidence>
<dbReference type="PANTHER" id="PTHR24305:SF166">
    <property type="entry name" value="CYTOCHROME P450 12A4, MITOCHONDRIAL-RELATED"/>
    <property type="match status" value="1"/>
</dbReference>
<keyword evidence="10 13" id="KW-0408">Iron</keyword>
<dbReference type="GO" id="GO:0016705">
    <property type="term" value="F:oxidoreductase activity, acting on paired donors, with incorporation or reduction of molecular oxygen"/>
    <property type="evidence" value="ECO:0007669"/>
    <property type="project" value="InterPro"/>
</dbReference>
<dbReference type="SUPFAM" id="SSF48264">
    <property type="entry name" value="Cytochrome P450"/>
    <property type="match status" value="1"/>
</dbReference>
<evidence type="ECO:0000256" key="10">
    <source>
        <dbReference type="ARBA" id="ARBA00023004"/>
    </source>
</evidence>
<evidence type="ECO:0000256" key="2">
    <source>
        <dbReference type="ARBA" id="ARBA00004370"/>
    </source>
</evidence>
<dbReference type="GO" id="GO:0004497">
    <property type="term" value="F:monooxygenase activity"/>
    <property type="evidence" value="ECO:0007669"/>
    <property type="project" value="UniProtKB-KW"/>
</dbReference>
<dbReference type="PROSITE" id="PS00086">
    <property type="entry name" value="CYTOCHROME_P450"/>
    <property type="match status" value="1"/>
</dbReference>
<evidence type="ECO:0000256" key="8">
    <source>
        <dbReference type="ARBA" id="ARBA00022989"/>
    </source>
</evidence>
<keyword evidence="8" id="KW-1133">Transmembrane helix</keyword>
<evidence type="ECO:0000313" key="15">
    <source>
        <dbReference type="EMBL" id="KAJ4475676.1"/>
    </source>
</evidence>
<dbReference type="InterPro" id="IPR001128">
    <property type="entry name" value="Cyt_P450"/>
</dbReference>
<dbReference type="InterPro" id="IPR017972">
    <property type="entry name" value="Cyt_P450_CS"/>
</dbReference>
<proteinExistence type="inferred from homology"/>
<evidence type="ECO:0000256" key="13">
    <source>
        <dbReference type="PIRSR" id="PIRSR602401-1"/>
    </source>
</evidence>
<name>A0A9W9DM61_9AGAR</name>
<keyword evidence="5 13" id="KW-0349">Heme</keyword>
<keyword evidence="9 14" id="KW-0560">Oxidoreductase</keyword>
<dbReference type="GO" id="GO:0016020">
    <property type="term" value="C:membrane"/>
    <property type="evidence" value="ECO:0007669"/>
    <property type="project" value="UniProtKB-SubCell"/>
</dbReference>
<accession>A0A9W9DM61</accession>
<gene>
    <name evidence="15" type="ORF">J3R30DRAFT_580439</name>
</gene>
<evidence type="ECO:0000256" key="1">
    <source>
        <dbReference type="ARBA" id="ARBA00001971"/>
    </source>
</evidence>
<evidence type="ECO:0000256" key="9">
    <source>
        <dbReference type="ARBA" id="ARBA00023002"/>
    </source>
</evidence>
<dbReference type="AlphaFoldDB" id="A0A9W9DM61"/>
<evidence type="ECO:0000256" key="7">
    <source>
        <dbReference type="ARBA" id="ARBA00022723"/>
    </source>
</evidence>
<dbReference type="PRINTS" id="PR00463">
    <property type="entry name" value="EP450I"/>
</dbReference>
<comment type="cofactor">
    <cofactor evidence="1 13">
        <name>heme</name>
        <dbReference type="ChEBI" id="CHEBI:30413"/>
    </cofactor>
</comment>